<dbReference type="GO" id="GO:0031177">
    <property type="term" value="F:phosphopantetheine binding"/>
    <property type="evidence" value="ECO:0007669"/>
    <property type="project" value="InterPro"/>
</dbReference>
<dbReference type="Pfam" id="PF00501">
    <property type="entry name" value="AMP-binding"/>
    <property type="match status" value="1"/>
</dbReference>
<dbReference type="InterPro" id="IPR045851">
    <property type="entry name" value="AMP-bd_C_sf"/>
</dbReference>
<dbReference type="PROSITE" id="PS00012">
    <property type="entry name" value="PHOSPHOPANTETHEINE"/>
    <property type="match status" value="2"/>
</dbReference>
<dbReference type="Pfam" id="PF07993">
    <property type="entry name" value="NAD_binding_4"/>
    <property type="match status" value="1"/>
</dbReference>
<organism evidence="15 16">
    <name type="scientific">Amycolatopsis pithecellobii</name>
    <dbReference type="NCBI Taxonomy" id="664692"/>
    <lineage>
        <taxon>Bacteria</taxon>
        <taxon>Bacillati</taxon>
        <taxon>Actinomycetota</taxon>
        <taxon>Actinomycetes</taxon>
        <taxon>Pseudonocardiales</taxon>
        <taxon>Pseudonocardiaceae</taxon>
        <taxon>Amycolatopsis</taxon>
    </lineage>
</organism>
<dbReference type="Gene3D" id="3.40.47.10">
    <property type="match status" value="1"/>
</dbReference>
<dbReference type="SMART" id="SM00822">
    <property type="entry name" value="PKS_KR"/>
    <property type="match status" value="1"/>
</dbReference>
<keyword evidence="6" id="KW-0012">Acyltransferase</keyword>
<dbReference type="OrthoDB" id="9778690at2"/>
<dbReference type="PROSITE" id="PS52004">
    <property type="entry name" value="KS3_2"/>
    <property type="match status" value="1"/>
</dbReference>
<dbReference type="EC" id="2.3.1.94" evidence="11"/>
<name>A0A6N7Z2U9_9PSEU</name>
<evidence type="ECO:0000256" key="12">
    <source>
        <dbReference type="SAM" id="MobiDB-lite"/>
    </source>
</evidence>
<evidence type="ECO:0000313" key="16">
    <source>
        <dbReference type="Proteomes" id="UP000440096"/>
    </source>
</evidence>
<dbReference type="FunFam" id="1.10.1200.10:FF:000007">
    <property type="entry name" value="Probable polyketide synthase pks17"/>
    <property type="match status" value="1"/>
</dbReference>
<gene>
    <name evidence="15" type="ORF">GKO32_10025</name>
</gene>
<dbReference type="PANTHER" id="PTHR43775">
    <property type="entry name" value="FATTY ACID SYNTHASE"/>
    <property type="match status" value="1"/>
</dbReference>
<keyword evidence="16" id="KW-1185">Reference proteome</keyword>
<dbReference type="Pfam" id="PF00550">
    <property type="entry name" value="PP-binding"/>
    <property type="match status" value="2"/>
</dbReference>
<dbReference type="InterPro" id="IPR020841">
    <property type="entry name" value="PKS_Beta-ketoAc_synthase_dom"/>
</dbReference>
<keyword evidence="5" id="KW-0511">Multifunctional enzyme</keyword>
<dbReference type="InterPro" id="IPR014031">
    <property type="entry name" value="Ketoacyl_synth_C"/>
</dbReference>
<dbReference type="CDD" id="cd05235">
    <property type="entry name" value="SDR_e1"/>
    <property type="match status" value="1"/>
</dbReference>
<dbReference type="Gene3D" id="1.10.1200.10">
    <property type="entry name" value="ACP-like"/>
    <property type="match status" value="2"/>
</dbReference>
<dbReference type="InterPro" id="IPR014043">
    <property type="entry name" value="Acyl_transferase_dom"/>
</dbReference>
<dbReference type="Gene3D" id="3.30.70.3290">
    <property type="match status" value="1"/>
</dbReference>
<dbReference type="Proteomes" id="UP000440096">
    <property type="component" value="Unassembled WGS sequence"/>
</dbReference>
<dbReference type="InterPro" id="IPR032821">
    <property type="entry name" value="PKS_assoc"/>
</dbReference>
<dbReference type="InterPro" id="IPR025110">
    <property type="entry name" value="AMP-bd_C"/>
</dbReference>
<feature type="region of interest" description="Disordered" evidence="12">
    <location>
        <begin position="2045"/>
        <end position="2066"/>
    </location>
</feature>
<keyword evidence="2" id="KW-0597">Phosphoprotein</keyword>
<dbReference type="CDD" id="cd00833">
    <property type="entry name" value="PKS"/>
    <property type="match status" value="1"/>
</dbReference>
<dbReference type="InterPro" id="IPR014030">
    <property type="entry name" value="Ketoacyl_synth_N"/>
</dbReference>
<dbReference type="RefSeq" id="WP_154756537.1">
    <property type="nucleotide sequence ID" value="NZ_WMBA01000011.1"/>
</dbReference>
<dbReference type="InterPro" id="IPR000873">
    <property type="entry name" value="AMP-dep_synth/lig_dom"/>
</dbReference>
<dbReference type="SUPFAM" id="SSF47336">
    <property type="entry name" value="ACP-like"/>
    <property type="match status" value="2"/>
</dbReference>
<dbReference type="Gene3D" id="3.40.50.720">
    <property type="entry name" value="NAD(P)-binding Rossmann-like Domain"/>
    <property type="match status" value="2"/>
</dbReference>
<dbReference type="InterPro" id="IPR016039">
    <property type="entry name" value="Thiolase-like"/>
</dbReference>
<dbReference type="GO" id="GO:0004312">
    <property type="term" value="F:fatty acid synthase activity"/>
    <property type="evidence" value="ECO:0007669"/>
    <property type="project" value="TreeGrafter"/>
</dbReference>
<dbReference type="Gene3D" id="3.30.300.30">
    <property type="match status" value="1"/>
</dbReference>
<feature type="domain" description="Ketosynthase family 3 (KS3)" evidence="14">
    <location>
        <begin position="653"/>
        <end position="1079"/>
    </location>
</feature>
<reference evidence="15 16" key="1">
    <citation type="submission" date="2019-11" db="EMBL/GenBank/DDBJ databases">
        <title>Draft genome of Amycolatopsis RM579.</title>
        <authorList>
            <person name="Duangmal K."/>
            <person name="Mingma R."/>
        </authorList>
    </citation>
    <scope>NUCLEOTIDE SEQUENCE [LARGE SCALE GENOMIC DNA]</scope>
    <source>
        <strain evidence="15 16">RM579</strain>
    </source>
</reference>
<dbReference type="PROSITE" id="PS50075">
    <property type="entry name" value="CARRIER"/>
    <property type="match status" value="2"/>
</dbReference>
<dbReference type="InterPro" id="IPR009081">
    <property type="entry name" value="PP-bd_ACP"/>
</dbReference>
<dbReference type="InterPro" id="IPR016035">
    <property type="entry name" value="Acyl_Trfase/lysoPLipase"/>
</dbReference>
<dbReference type="InterPro" id="IPR010080">
    <property type="entry name" value="Thioester_reductase-like_dom"/>
</dbReference>
<dbReference type="InterPro" id="IPR042099">
    <property type="entry name" value="ANL_N_sf"/>
</dbReference>
<dbReference type="SUPFAM" id="SSF55048">
    <property type="entry name" value="Probable ACP-binding domain of malonyl-CoA ACP transacylase"/>
    <property type="match status" value="1"/>
</dbReference>
<dbReference type="Pfam" id="PF18369">
    <property type="entry name" value="PKS_DE"/>
    <property type="match status" value="1"/>
</dbReference>
<dbReference type="FunFam" id="3.40.366.10:FF:000002">
    <property type="entry name" value="Probable polyketide synthase 2"/>
    <property type="match status" value="1"/>
</dbReference>
<evidence type="ECO:0000256" key="5">
    <source>
        <dbReference type="ARBA" id="ARBA00023268"/>
    </source>
</evidence>
<proteinExistence type="predicted"/>
<dbReference type="SUPFAM" id="SSF52151">
    <property type="entry name" value="FabD/lysophospholipase-like"/>
    <property type="match status" value="1"/>
</dbReference>
<dbReference type="InterPro" id="IPR016036">
    <property type="entry name" value="Malonyl_transacylase_ACP-bd"/>
</dbReference>
<dbReference type="InterPro" id="IPR020806">
    <property type="entry name" value="PKS_PP-bd"/>
</dbReference>
<dbReference type="Gene3D" id="6.10.140.1830">
    <property type="match status" value="1"/>
</dbReference>
<comment type="pathway">
    <text evidence="9">Antibiotic biosynthesis; erythromycin biosynthesis.</text>
</comment>
<dbReference type="Gene3D" id="3.40.366.10">
    <property type="entry name" value="Malonyl-Coenzyme A Acyl Carrier Protein, domain 2"/>
    <property type="match status" value="1"/>
</dbReference>
<evidence type="ECO:0000259" key="13">
    <source>
        <dbReference type="PROSITE" id="PS50075"/>
    </source>
</evidence>
<dbReference type="SMART" id="SM01294">
    <property type="entry name" value="PKS_PP_betabranch"/>
    <property type="match status" value="2"/>
</dbReference>
<evidence type="ECO:0000256" key="9">
    <source>
        <dbReference type="ARBA" id="ARBA00060622"/>
    </source>
</evidence>
<dbReference type="EMBL" id="WMBA01000011">
    <property type="protein sequence ID" value="MTD54310.1"/>
    <property type="molecule type" value="Genomic_DNA"/>
</dbReference>
<dbReference type="SMART" id="SM00825">
    <property type="entry name" value="PKS_KS"/>
    <property type="match status" value="1"/>
</dbReference>
<dbReference type="Gene3D" id="3.40.50.12780">
    <property type="entry name" value="N-terminal domain of ligase-like"/>
    <property type="match status" value="1"/>
</dbReference>
<comment type="catalytic activity">
    <reaction evidence="7">
        <text>6 (S)-methylmalonyl-CoA + propanoyl-CoA + 6 NADPH + 12 H(+) = 6-deoxyerythronolide B + 6 CO2 + 6 NADP(+) + 7 CoA + H2O</text>
        <dbReference type="Rhea" id="RHEA:23068"/>
        <dbReference type="ChEBI" id="CHEBI:15377"/>
        <dbReference type="ChEBI" id="CHEBI:15378"/>
        <dbReference type="ChEBI" id="CHEBI:16089"/>
        <dbReference type="ChEBI" id="CHEBI:16526"/>
        <dbReference type="ChEBI" id="CHEBI:57287"/>
        <dbReference type="ChEBI" id="CHEBI:57327"/>
        <dbReference type="ChEBI" id="CHEBI:57392"/>
        <dbReference type="ChEBI" id="CHEBI:57783"/>
        <dbReference type="ChEBI" id="CHEBI:58349"/>
        <dbReference type="EC" id="2.3.1.94"/>
    </reaction>
</comment>
<evidence type="ECO:0000256" key="4">
    <source>
        <dbReference type="ARBA" id="ARBA00022737"/>
    </source>
</evidence>
<feature type="domain" description="Carrier" evidence="13">
    <location>
        <begin position="558"/>
        <end position="635"/>
    </location>
</feature>
<evidence type="ECO:0000256" key="10">
    <source>
        <dbReference type="ARBA" id="ARBA00063272"/>
    </source>
</evidence>
<evidence type="ECO:0000256" key="6">
    <source>
        <dbReference type="ARBA" id="ARBA00023315"/>
    </source>
</evidence>
<dbReference type="NCBIfam" id="TIGR01746">
    <property type="entry name" value="Thioester-redct"/>
    <property type="match status" value="1"/>
</dbReference>
<dbReference type="SMART" id="SM00827">
    <property type="entry name" value="PKS_AT"/>
    <property type="match status" value="1"/>
</dbReference>
<dbReference type="CDD" id="cd08952">
    <property type="entry name" value="KR_1_SDR_x"/>
    <property type="match status" value="1"/>
</dbReference>
<keyword evidence="3" id="KW-0808">Transferase</keyword>
<dbReference type="InterPro" id="IPR018201">
    <property type="entry name" value="Ketoacyl_synth_AS"/>
</dbReference>
<dbReference type="InterPro" id="IPR006162">
    <property type="entry name" value="Ppantetheine_attach_site"/>
</dbReference>
<dbReference type="InterPro" id="IPR057326">
    <property type="entry name" value="KR_dom"/>
</dbReference>
<dbReference type="PANTHER" id="PTHR43775:SF51">
    <property type="entry name" value="INACTIVE PHENOLPHTHIOCEROL SYNTHESIS POLYKETIDE SYNTHASE TYPE I PKS1-RELATED"/>
    <property type="match status" value="1"/>
</dbReference>
<protein>
    <recommendedName>
        <fullName evidence="11">6-deoxyerythronolide-B synthase</fullName>
        <ecNumber evidence="11">2.3.1.94</ecNumber>
    </recommendedName>
</protein>
<dbReference type="SMART" id="SM00823">
    <property type="entry name" value="PKS_PP"/>
    <property type="match status" value="2"/>
</dbReference>
<dbReference type="InterPro" id="IPR036291">
    <property type="entry name" value="NAD(P)-bd_dom_sf"/>
</dbReference>
<comment type="subunit">
    <text evidence="10">Homodimer. Erythronolide synthase is composed of EryAI, EryAII and EryAIII multimodular (2 modules) polypeptides each coding for a functional synthase subunit which participates in 2 of the six FAS-like elongation steps required for formation of the polyketide. Module 1, 2, 3, 4, 5, and 6 participating in biosynthesis steps 1, 2, 3, 4, 5, and 6, respectively.</text>
</comment>
<dbReference type="Pfam" id="PF13193">
    <property type="entry name" value="AMP-binding_C"/>
    <property type="match status" value="1"/>
</dbReference>
<dbReference type="Pfam" id="PF08659">
    <property type="entry name" value="KR"/>
    <property type="match status" value="1"/>
</dbReference>
<dbReference type="InterPro" id="IPR036736">
    <property type="entry name" value="ACP-like_sf"/>
</dbReference>
<evidence type="ECO:0000256" key="2">
    <source>
        <dbReference type="ARBA" id="ARBA00022553"/>
    </source>
</evidence>
<dbReference type="SUPFAM" id="SSF53901">
    <property type="entry name" value="Thiolase-like"/>
    <property type="match status" value="1"/>
</dbReference>
<keyword evidence="1" id="KW-0596">Phosphopantetheine</keyword>
<evidence type="ECO:0000256" key="8">
    <source>
        <dbReference type="ARBA" id="ARBA00060158"/>
    </source>
</evidence>
<dbReference type="GO" id="GO:0047879">
    <property type="term" value="F:erythronolide synthase activity"/>
    <property type="evidence" value="ECO:0007669"/>
    <property type="project" value="UniProtKB-EC"/>
</dbReference>
<evidence type="ECO:0000256" key="3">
    <source>
        <dbReference type="ARBA" id="ARBA00022679"/>
    </source>
</evidence>
<keyword evidence="4" id="KW-0677">Repeat</keyword>
<evidence type="ECO:0000259" key="14">
    <source>
        <dbReference type="PROSITE" id="PS52004"/>
    </source>
</evidence>
<dbReference type="PROSITE" id="PS00606">
    <property type="entry name" value="KS3_1"/>
    <property type="match status" value="1"/>
</dbReference>
<dbReference type="Pfam" id="PF00698">
    <property type="entry name" value="Acyl_transf_1"/>
    <property type="match status" value="1"/>
</dbReference>
<dbReference type="InterPro" id="IPR050091">
    <property type="entry name" value="PKS_NRPS_Biosynth_Enz"/>
</dbReference>
<dbReference type="FunFam" id="3.40.47.10:FF:000019">
    <property type="entry name" value="Polyketide synthase type I"/>
    <property type="match status" value="1"/>
</dbReference>
<dbReference type="Pfam" id="PF00109">
    <property type="entry name" value="ketoacyl-synt"/>
    <property type="match status" value="1"/>
</dbReference>
<dbReference type="SUPFAM" id="SSF56801">
    <property type="entry name" value="Acetyl-CoA synthetase-like"/>
    <property type="match status" value="1"/>
</dbReference>
<evidence type="ECO:0000256" key="1">
    <source>
        <dbReference type="ARBA" id="ARBA00022450"/>
    </source>
</evidence>
<sequence length="2562" mass="269400">MTITVHDYLREPARSDASIAPVTLIEAFFATVAKDPDGIAASDGDRELTWKQWQEQSFAVARGLRELGAGPGDVIAVRLPNCVDFLVLHVAVAMIGGVFLPLHVDLGQADLESILSRTAPTLLVLPAKWRNVDGREAGAALRATITGLGRVLVADGAEDDPESLAALARRWAGSRPEAVETRPDSPFLLFASSGTTSMAPKICMHSYRGLLSNAQTVIADGTPVSPADTILSCSQLSFAFGLLSAHIGILTGARQALLRTWAIDRLVSLVAAVRPTVLYAVPPQLRDVVAELRDNESFRLPRLREIRTGGSLVPESLVRALMPSLADHVIVQWGMSELGAGMYTRPGDPAEVMSRTVGLPGGGSRARVVDDEGRPCAAGVVGNLEYDGPSVFRGYYRAPEATEQAFTADGWLRTGDLASIDSTGAVTIHGRVAGLINVGGLKVNAAEIEGLLEDFAPVRDSVLVAIPDQRLGEIPALLCTVHDGAAVSLVEVTDHLVGKGTSTHKLPTTLRVVDDLPRTATGKVARRRAQEMLRALVGDSGHDGDGPAGWPAGLPAAEREKALAGLVRDTAAEVLGHPWGQELDDKPFKELGFDSLTAVRLRNRLQTETGLSLPSTVAFDYPTVTRLARYLAGLSGPQSAVASSAVVAAPVTDDPIVIVGMACRFPGGVADPDDLWRLVIEETDAITPFPADRGWNLAELLGTEGPGSGASATAEGGFLDGVDEFDAGFFGISPREALATDPQQRLVLETSWEALEHAGIVPSSLAGSATGVFVGAFHSGYAELTAPAAGHLKGHLITGVAGSVLSGRVAYTLGLEGPAITVDTACSSSLVALHLAAQALRAGECDLALAGGVTVLAGPSSFVEFTQQGGLAGNGRCKAFADAADGTGWSEGAGVVVVERLSAARRNGHRVLAVLRSSAINQDGASNGLTAPNGPSQQRVIKRALASAGLSPAEVDVVEAHGTGTKLGDPIEAQALLAAYGQDRPGDRPLWLGSLKSNIGHTGAAAGIAGVIKMVLAMRHGKLPRTLHVDRPSTHVDWSAGAVRLLTRTCDWPETGHPRRAGVSAFGISGTNAHVILESPPRTGDHDTRAGVPRPAPSTVDDVIPWVLSGKTADAARAQAARLARHVEDRPALDPVDVGWSLLTSRTMFEHRIVVAGTSRDELLSGLRAAAAGRPAASVWHGTARSSHQVAMLFTGQGAQWAGMAQDLYGRSPVFAAALDTILAELDPLLDRPLREVIWGGDAGLVDETGWAQPALFAVEAALFELLRALGVTPGYLLGHSIGEVTAAYVAGVLSLSDACRMVAARARLMQALPRGGAMAAVEMSEAEVAGILTDGVSVAAVNTGESVVISGPAEKVAHVSELVEARGRKVRRLAVSHAFHSALMEPMLAEFREVLETLSFRPPRIPVVSNLTGCLATAAQLCSPAYWTEHVRETVRFADGVRFLAGQGVTALVELGPDGVLSALARSGCDPGTVVVPLLRRRHADHEAVLSALAQLSVAGVEVDWTTMLAGHHPVPLPLYAFQRRRFWPESDAVQTKPLPISGPADERFWAPVDRHDVGALAQLLDVDAGAAATMMPALASWHSRRNEEKAVARWRYRETWKPCKEPAGGPSGRWLVVVPEGMSQDAWGRAVVDALGTDALVLEHGGTDRGALTRKLRDLAGTPVTGVASLLAVWETSPTAGLVSTTLLVQALRDAGMTAPIWAVTRGAVSVGRHDPITRPWQGGVWGLGRVAALEHPGQWGGLVDLPERLDPRTARRLAAAISQACGEDQIAIRSPGMFGRRLVPAPPAGLESPSWTTSGTALITGGTGGLGAHVARWLVGRGARHVVLLSRRGPDAGGAGELRAELETAGAGVTVLACDVADRQALAAAVAGIPAEFPLRTVVHAAGVMGDGAALMSLTPHQLEAGTRAKVAGAWHLDELTRDADLDAFVLFSSGAAAWGSSGQAAYAAGNACLDSLAGYRRAQGRTATSVAWGTWDETGMLIDSGPGHRDHLRRLGVAPMRPRLAITALEHVLARDEATAIVADLDWTTFAPVFTSGRPSPLLSDMPGAGRTPHEHRTDGEPAEVVQRLAGLPAGEREKVLTELVRDSAATVLGHASGGGIPGGQRFTDLGLDSLTAVELCGRLCTITGLRLPVGTLFDHPTPAALTTYLLAELLPGAEPAVTGAVDFESEIVLADDVTPAAEVMAVCRAPKNIFLTGATGFLGAFLLRDLMLTTDAVVHCLVRGTDEAVARERLRANARWYGTWDAVDPARLSLVVGDLEQPRFGLTAGEFDRLAQTADVVYHAGAAVNWLYRYPALKAANVSGTAEILRLAASHRTVAVHYVSSTGVFAGPATPGVPLKVDEPTGPPQLLPNGYRQSKWVAEQVVDLARERGLPVSVYRADIISGAQDNGACQTLDFVWLSMRGMLRVNAVPAGLRGHFHLVPADYVSRAIVDLSGRSDATGGTFHLTNPVPVSFREMVGYLRSFGYLLEELDRETWQNLIRSDHGNPLTSLLEEFEAITSPGGEASYPAADPGETERALEGSGIECPSITRELFKTYVGFFVQSGYFPAPDGALT</sequence>
<evidence type="ECO:0000256" key="7">
    <source>
        <dbReference type="ARBA" id="ARBA00052442"/>
    </source>
</evidence>
<dbReference type="Pfam" id="PF02801">
    <property type="entry name" value="Ketoacyl-synt_C"/>
    <property type="match status" value="1"/>
</dbReference>
<feature type="domain" description="Carrier" evidence="13">
    <location>
        <begin position="2083"/>
        <end position="2158"/>
    </location>
</feature>
<evidence type="ECO:0000256" key="11">
    <source>
        <dbReference type="ARBA" id="ARBA00066981"/>
    </source>
</evidence>
<accession>A0A6N7Z2U9</accession>
<dbReference type="InterPro" id="IPR041618">
    <property type="entry name" value="PKS_DE"/>
</dbReference>
<evidence type="ECO:0000313" key="15">
    <source>
        <dbReference type="EMBL" id="MTD54310.1"/>
    </source>
</evidence>
<dbReference type="SUPFAM" id="SSF51735">
    <property type="entry name" value="NAD(P)-binding Rossmann-fold domains"/>
    <property type="match status" value="3"/>
</dbReference>
<comment type="caution">
    <text evidence="15">The sequence shown here is derived from an EMBL/GenBank/DDBJ whole genome shotgun (WGS) entry which is preliminary data.</text>
</comment>
<dbReference type="InterPro" id="IPR013968">
    <property type="entry name" value="PKS_KR"/>
</dbReference>
<dbReference type="NCBIfam" id="NF045894">
    <property type="entry name" value="PKS_plus_SDR"/>
    <property type="match status" value="1"/>
</dbReference>
<dbReference type="GO" id="GO:0004315">
    <property type="term" value="F:3-oxoacyl-[acyl-carrier-protein] synthase activity"/>
    <property type="evidence" value="ECO:0007669"/>
    <property type="project" value="InterPro"/>
</dbReference>
<dbReference type="InterPro" id="IPR001227">
    <property type="entry name" value="Ac_transferase_dom_sf"/>
</dbReference>
<dbReference type="InterPro" id="IPR013120">
    <property type="entry name" value="FAR_NAD-bd"/>
</dbReference>
<comment type="function">
    <text evidence="8">Involved in the biosynthesis of antibiotic erythromycin via the biosynthesis of its aglycone precursor, 6-deoxyerythronolide B (6-dEB).</text>
</comment>
<dbReference type="GO" id="GO:0006633">
    <property type="term" value="P:fatty acid biosynthetic process"/>
    <property type="evidence" value="ECO:0007669"/>
    <property type="project" value="InterPro"/>
</dbReference>
<dbReference type="Pfam" id="PF16197">
    <property type="entry name" value="KAsynt_C_assoc"/>
    <property type="match status" value="1"/>
</dbReference>